<evidence type="ECO:0000256" key="1">
    <source>
        <dbReference type="ARBA" id="ARBA00022679"/>
    </source>
</evidence>
<dbReference type="GO" id="GO:0016020">
    <property type="term" value="C:membrane"/>
    <property type="evidence" value="ECO:0007669"/>
    <property type="project" value="InterPro"/>
</dbReference>
<keyword evidence="1" id="KW-0808">Transferase</keyword>
<dbReference type="AlphaFoldDB" id="Z9JPE2"/>
<proteinExistence type="predicted"/>
<dbReference type="Pfam" id="PF02518">
    <property type="entry name" value="HATPase_c"/>
    <property type="match status" value="1"/>
</dbReference>
<name>Z9JPE2_9MICO</name>
<dbReference type="STRING" id="396014.BF93_12790"/>
<feature type="transmembrane region" description="Helical" evidence="4">
    <location>
        <begin position="84"/>
        <end position="110"/>
    </location>
</feature>
<dbReference type="eggNOG" id="COG4585">
    <property type="taxonomic scope" value="Bacteria"/>
</dbReference>
<evidence type="ECO:0000313" key="8">
    <source>
        <dbReference type="Proteomes" id="UP000023067"/>
    </source>
</evidence>
<dbReference type="Proteomes" id="UP000023067">
    <property type="component" value="Unassembled WGS sequence"/>
</dbReference>
<organism evidence="7 8">
    <name type="scientific">Brachybacterium phenoliresistens</name>
    <dbReference type="NCBI Taxonomy" id="396014"/>
    <lineage>
        <taxon>Bacteria</taxon>
        <taxon>Bacillati</taxon>
        <taxon>Actinomycetota</taxon>
        <taxon>Actinomycetes</taxon>
        <taxon>Micrococcales</taxon>
        <taxon>Dermabacteraceae</taxon>
        <taxon>Brachybacterium</taxon>
    </lineage>
</organism>
<feature type="transmembrane region" description="Helical" evidence="4">
    <location>
        <begin position="122"/>
        <end position="142"/>
    </location>
</feature>
<evidence type="ECO:0000259" key="6">
    <source>
        <dbReference type="Pfam" id="PF07730"/>
    </source>
</evidence>
<gene>
    <name evidence="7" type="ORF">BF93_12790</name>
</gene>
<evidence type="ECO:0000259" key="5">
    <source>
        <dbReference type="Pfam" id="PF02518"/>
    </source>
</evidence>
<feature type="domain" description="Signal transduction histidine kinase subgroup 3 dimerisation and phosphoacceptor" evidence="6">
    <location>
        <begin position="190"/>
        <end position="254"/>
    </location>
</feature>
<reference evidence="7 8" key="1">
    <citation type="submission" date="2014-02" db="EMBL/GenBank/DDBJ databases">
        <title>Genome sequence of Brachybacterium phenoliresistens strain W13A50.</title>
        <authorList>
            <person name="Wang X."/>
        </authorList>
    </citation>
    <scope>NUCLEOTIDE SEQUENCE [LARGE SCALE GENOMIC DNA]</scope>
    <source>
        <strain evidence="7 8">W13A50</strain>
    </source>
</reference>
<comment type="caution">
    <text evidence="7">The sequence shown here is derived from an EMBL/GenBank/DDBJ whole genome shotgun (WGS) entry which is preliminary data.</text>
</comment>
<protein>
    <submittedName>
        <fullName evidence="7">Histidine kinase</fullName>
    </submittedName>
</protein>
<dbReference type="InterPro" id="IPR011712">
    <property type="entry name" value="Sig_transdc_His_kin_sub3_dim/P"/>
</dbReference>
<keyword evidence="2 7" id="KW-0418">Kinase</keyword>
<evidence type="ECO:0000256" key="3">
    <source>
        <dbReference type="ARBA" id="ARBA00023012"/>
    </source>
</evidence>
<keyword evidence="3" id="KW-0902">Two-component regulatory system</keyword>
<dbReference type="InterPro" id="IPR003594">
    <property type="entry name" value="HATPase_dom"/>
</dbReference>
<dbReference type="RefSeq" id="WP_198025498.1">
    <property type="nucleotide sequence ID" value="NZ_BAAAOW010000007.1"/>
</dbReference>
<dbReference type="SUPFAM" id="SSF55874">
    <property type="entry name" value="ATPase domain of HSP90 chaperone/DNA topoisomerase II/histidine kinase"/>
    <property type="match status" value="1"/>
</dbReference>
<keyword evidence="8" id="KW-1185">Reference proteome</keyword>
<dbReference type="GO" id="GO:0000155">
    <property type="term" value="F:phosphorelay sensor kinase activity"/>
    <property type="evidence" value="ECO:0007669"/>
    <property type="project" value="InterPro"/>
</dbReference>
<dbReference type="Gene3D" id="1.20.5.1930">
    <property type="match status" value="1"/>
</dbReference>
<dbReference type="PATRIC" id="fig|396014.3.peg.3601"/>
<feature type="transmembrane region" description="Helical" evidence="4">
    <location>
        <begin position="55"/>
        <end position="78"/>
    </location>
</feature>
<evidence type="ECO:0000256" key="4">
    <source>
        <dbReference type="SAM" id="Phobius"/>
    </source>
</evidence>
<evidence type="ECO:0000256" key="2">
    <source>
        <dbReference type="ARBA" id="ARBA00022777"/>
    </source>
</evidence>
<dbReference type="PANTHER" id="PTHR24421:SF63">
    <property type="entry name" value="SENSOR HISTIDINE KINASE DESK"/>
    <property type="match status" value="1"/>
</dbReference>
<dbReference type="InterPro" id="IPR050482">
    <property type="entry name" value="Sensor_HK_TwoCompSys"/>
</dbReference>
<keyword evidence="4" id="KW-0472">Membrane</keyword>
<keyword evidence="4" id="KW-0812">Transmembrane</keyword>
<dbReference type="Pfam" id="PF07730">
    <property type="entry name" value="HisKA_3"/>
    <property type="match status" value="1"/>
</dbReference>
<dbReference type="Gene3D" id="3.30.565.10">
    <property type="entry name" value="Histidine kinase-like ATPase, C-terminal domain"/>
    <property type="match status" value="1"/>
</dbReference>
<evidence type="ECO:0000313" key="7">
    <source>
        <dbReference type="EMBL" id="EWS79612.1"/>
    </source>
</evidence>
<feature type="transmembrane region" description="Helical" evidence="4">
    <location>
        <begin position="148"/>
        <end position="166"/>
    </location>
</feature>
<accession>Z9JPE2</accession>
<keyword evidence="4" id="KW-1133">Transmembrane helix</keyword>
<feature type="domain" description="Histidine kinase/HSP90-like ATPase" evidence="5">
    <location>
        <begin position="293"/>
        <end position="369"/>
    </location>
</feature>
<dbReference type="InterPro" id="IPR036890">
    <property type="entry name" value="HATPase_C_sf"/>
</dbReference>
<dbReference type="HOGENOM" id="CLU_000445_20_8_11"/>
<dbReference type="EMBL" id="JDYK01000030">
    <property type="protein sequence ID" value="EWS79612.1"/>
    <property type="molecule type" value="Genomic_DNA"/>
</dbReference>
<dbReference type="PANTHER" id="PTHR24421">
    <property type="entry name" value="NITRATE/NITRITE SENSOR PROTEIN NARX-RELATED"/>
    <property type="match status" value="1"/>
</dbReference>
<feature type="transmembrane region" description="Helical" evidence="4">
    <location>
        <begin position="29"/>
        <end position="48"/>
    </location>
</feature>
<dbReference type="CDD" id="cd16917">
    <property type="entry name" value="HATPase_UhpB-NarQ-NarX-like"/>
    <property type="match status" value="1"/>
</dbReference>
<sequence length="369" mass="39400">MDGTCQTRPEDRPLTMRGVHRAAVESGGLVFSAPSLVYLLIIIGFGFASGSVAPMIVATAVLLVYGVVFLYSCGISLYPARVRALWYLASWLLIALLVPLIGVSVAYLVVYQAMTHVLLLPWRRAVPTLIPLVLAGAVVGILGEQYAAAILAVVALIMAFGVGAGIQRERLERQLEAAEQRNAVLAVVAERERIGRDLHDILGHSLTTVTVSAQLARRLVDADPDGAREQLEQIERTARQALADVRSTASGMRTVRAATEVASARSVLEAAGIQAQVPSALPELDDARAELFGYVIREGVTNVVRHSRAGRASIEVRSDEVAIGDDGTGIRPGTVRSGLDGLRRRVEEAGGRLHVESTPSGTRLVARVP</sequence>
<dbReference type="GO" id="GO:0046983">
    <property type="term" value="F:protein dimerization activity"/>
    <property type="evidence" value="ECO:0007669"/>
    <property type="project" value="InterPro"/>
</dbReference>